<protein>
    <recommendedName>
        <fullName evidence="16">Cytochrome P450</fullName>
    </recommendedName>
</protein>
<dbReference type="Gene3D" id="1.10.630.10">
    <property type="entry name" value="Cytochrome P450"/>
    <property type="match status" value="1"/>
</dbReference>
<keyword evidence="9 11" id="KW-0408">Iron</keyword>
<evidence type="ECO:0000256" key="5">
    <source>
        <dbReference type="ARBA" id="ARBA00022692"/>
    </source>
</evidence>
<feature type="transmembrane region" description="Helical" evidence="13">
    <location>
        <begin position="6"/>
        <end position="28"/>
    </location>
</feature>
<dbReference type="PRINTS" id="PR00463">
    <property type="entry name" value="EP450I"/>
</dbReference>
<evidence type="ECO:0000256" key="2">
    <source>
        <dbReference type="ARBA" id="ARBA00004167"/>
    </source>
</evidence>
<dbReference type="STRING" id="3469.A0A4Y7J3E2"/>
<dbReference type="InterPro" id="IPR036396">
    <property type="entry name" value="Cyt_P450_sf"/>
</dbReference>
<evidence type="ECO:0000256" key="13">
    <source>
        <dbReference type="SAM" id="Phobius"/>
    </source>
</evidence>
<keyword evidence="12" id="KW-0503">Monooxygenase</keyword>
<evidence type="ECO:0000256" key="3">
    <source>
        <dbReference type="ARBA" id="ARBA00004913"/>
    </source>
</evidence>
<dbReference type="GO" id="GO:0020037">
    <property type="term" value="F:heme binding"/>
    <property type="evidence" value="ECO:0007669"/>
    <property type="project" value="InterPro"/>
</dbReference>
<dbReference type="FunFam" id="1.10.630.10:FF:000026">
    <property type="entry name" value="Cytochrome P450 82C4"/>
    <property type="match status" value="1"/>
</dbReference>
<name>A0A4Y7J3E2_PAPSO</name>
<dbReference type="PANTHER" id="PTHR47947:SF26">
    <property type="entry name" value="CYTOCHROME P450"/>
    <property type="match status" value="1"/>
</dbReference>
<dbReference type="InterPro" id="IPR002401">
    <property type="entry name" value="Cyt_P450_E_grp-I"/>
</dbReference>
<comment type="cofactor">
    <cofactor evidence="1 11">
        <name>heme</name>
        <dbReference type="ChEBI" id="CHEBI:30413"/>
    </cofactor>
</comment>
<sequence length="548" mass="61784">MDSVPNYQQYLFTTTIVLLCILFFNSLITKINRKKSSRNRAPEPKGAWPIIGHLPLLRGADLPHVAVGNLADKYGPIFSFRIGLKPAIVVSSMEVAREIYGHNDRVWSSRPTRIAMKHMGYGTAMYAFSPYGHYWRELRKMVKQEFLSNSRLELIKHVWDSEVNISTNELYKNVVSGGSAGGLVDMKKWFEVFTLNTSVRVIAGKRYFGSTCGPSDQLGGENAVSKRYQKALKEFFRLMAVFVPSDTIPFLQGWIDFGGYEREMKKTGKDLDCIVSEWLEEHKMKRKQRISVSSGDNYQEKKEAAHDFMDVMLSVFERDSMKVTEDNFDADTITKATCLQLILAGSDSTMVTLLWALSLVVNHPHMLKKAHDEMDIHVGKERQVNDSDIKNLVYLQAIVKETMRLYPAAPLSTRKSIEDSTIAGYHIPSGTQLVLNISKIQRDPRVWSNPSEFKPERFCVGGEHVDVDVRGQNFELMPFGVGRRSCPGSSLALQVVHLALARLIHGFEFKTPTGGPTDMTESIGLTNVKATPLDVMVTPRLPSELYTC</sequence>
<evidence type="ECO:0000256" key="1">
    <source>
        <dbReference type="ARBA" id="ARBA00001971"/>
    </source>
</evidence>
<evidence type="ECO:0000256" key="6">
    <source>
        <dbReference type="ARBA" id="ARBA00022723"/>
    </source>
</evidence>
<dbReference type="InterPro" id="IPR050651">
    <property type="entry name" value="Plant_Cytochrome_P450_Monoox"/>
</dbReference>
<dbReference type="OrthoDB" id="2789670at2759"/>
<evidence type="ECO:0000313" key="15">
    <source>
        <dbReference type="Proteomes" id="UP000316621"/>
    </source>
</evidence>
<evidence type="ECO:0000256" key="11">
    <source>
        <dbReference type="PIRSR" id="PIRSR602401-1"/>
    </source>
</evidence>
<dbReference type="InterPro" id="IPR017972">
    <property type="entry name" value="Cyt_P450_CS"/>
</dbReference>
<dbReference type="PROSITE" id="PS00086">
    <property type="entry name" value="CYTOCHROME_P450"/>
    <property type="match status" value="1"/>
</dbReference>
<evidence type="ECO:0000313" key="14">
    <source>
        <dbReference type="EMBL" id="RZC55653.1"/>
    </source>
</evidence>
<reference evidence="14 15" key="1">
    <citation type="journal article" date="2018" name="Science">
        <title>The opium poppy genome and morphinan production.</title>
        <authorList>
            <person name="Guo L."/>
            <person name="Winzer T."/>
            <person name="Yang X."/>
            <person name="Li Y."/>
            <person name="Ning Z."/>
            <person name="He Z."/>
            <person name="Teodor R."/>
            <person name="Lu Y."/>
            <person name="Bowser T.A."/>
            <person name="Graham I.A."/>
            <person name="Ye K."/>
        </authorList>
    </citation>
    <scope>NUCLEOTIDE SEQUENCE [LARGE SCALE GENOMIC DNA]</scope>
    <source>
        <strain evidence="15">cv. HN1</strain>
        <tissue evidence="14">Leaves</tissue>
    </source>
</reference>
<keyword evidence="5 13" id="KW-0812">Transmembrane</keyword>
<organism evidence="14 15">
    <name type="scientific">Papaver somniferum</name>
    <name type="common">Opium poppy</name>
    <dbReference type="NCBI Taxonomy" id="3469"/>
    <lineage>
        <taxon>Eukaryota</taxon>
        <taxon>Viridiplantae</taxon>
        <taxon>Streptophyta</taxon>
        <taxon>Embryophyta</taxon>
        <taxon>Tracheophyta</taxon>
        <taxon>Spermatophyta</taxon>
        <taxon>Magnoliopsida</taxon>
        <taxon>Ranunculales</taxon>
        <taxon>Papaveraceae</taxon>
        <taxon>Papaveroideae</taxon>
        <taxon>Papaver</taxon>
    </lineage>
</organism>
<comment type="pathway">
    <text evidence="3">Alkaloid biosynthesis.</text>
</comment>
<keyword evidence="7 13" id="KW-1133">Transmembrane helix</keyword>
<dbReference type="Proteomes" id="UP000316621">
    <property type="component" value="Chromosome 3"/>
</dbReference>
<dbReference type="GO" id="GO:0016020">
    <property type="term" value="C:membrane"/>
    <property type="evidence" value="ECO:0007669"/>
    <property type="project" value="UniProtKB-SubCell"/>
</dbReference>
<dbReference type="InterPro" id="IPR001128">
    <property type="entry name" value="Cyt_P450"/>
</dbReference>
<dbReference type="AlphaFoldDB" id="A0A4Y7J3E2"/>
<evidence type="ECO:0000256" key="9">
    <source>
        <dbReference type="ARBA" id="ARBA00023004"/>
    </source>
</evidence>
<dbReference type="PRINTS" id="PR00385">
    <property type="entry name" value="P450"/>
</dbReference>
<dbReference type="PANTHER" id="PTHR47947">
    <property type="entry name" value="CYTOCHROME P450 82C3-RELATED"/>
    <property type="match status" value="1"/>
</dbReference>
<dbReference type="CDD" id="cd20654">
    <property type="entry name" value="CYP82"/>
    <property type="match status" value="1"/>
</dbReference>
<keyword evidence="6 11" id="KW-0479">Metal-binding</keyword>
<keyword evidence="10 13" id="KW-0472">Membrane</keyword>
<proteinExistence type="inferred from homology"/>
<evidence type="ECO:0000256" key="8">
    <source>
        <dbReference type="ARBA" id="ARBA00023002"/>
    </source>
</evidence>
<dbReference type="EMBL" id="CM010717">
    <property type="protein sequence ID" value="RZC55653.1"/>
    <property type="molecule type" value="Genomic_DNA"/>
</dbReference>
<dbReference type="GO" id="GO:0033075">
    <property type="term" value="P:isoquinoline alkaloid biosynthetic process"/>
    <property type="evidence" value="ECO:0007669"/>
    <property type="project" value="UniProtKB-ARBA"/>
</dbReference>
<comment type="subcellular location">
    <subcellularLocation>
        <location evidence="2">Membrane</location>
        <topology evidence="2">Single-pass membrane protein</topology>
    </subcellularLocation>
</comment>
<dbReference type="GO" id="GO:0016705">
    <property type="term" value="F:oxidoreductase activity, acting on paired donors, with incorporation or reduction of molecular oxygen"/>
    <property type="evidence" value="ECO:0007669"/>
    <property type="project" value="InterPro"/>
</dbReference>
<evidence type="ECO:0000256" key="7">
    <source>
        <dbReference type="ARBA" id="ARBA00022989"/>
    </source>
</evidence>
<dbReference type="OMA" id="HDEMDIH"/>
<keyword evidence="15" id="KW-1185">Reference proteome</keyword>
<dbReference type="GO" id="GO:0005506">
    <property type="term" value="F:iron ion binding"/>
    <property type="evidence" value="ECO:0007669"/>
    <property type="project" value="InterPro"/>
</dbReference>
<dbReference type="SUPFAM" id="SSF48264">
    <property type="entry name" value="Cytochrome P450"/>
    <property type="match status" value="1"/>
</dbReference>
<gene>
    <name evidence="14" type="ORF">C5167_014506</name>
</gene>
<comment type="similarity">
    <text evidence="12">Belongs to the cytochrome P450 family.</text>
</comment>
<keyword evidence="4 11" id="KW-0349">Heme</keyword>
<dbReference type="GO" id="GO:0004497">
    <property type="term" value="F:monooxygenase activity"/>
    <property type="evidence" value="ECO:0007669"/>
    <property type="project" value="UniProtKB-KW"/>
</dbReference>
<evidence type="ECO:0000256" key="10">
    <source>
        <dbReference type="ARBA" id="ARBA00023136"/>
    </source>
</evidence>
<evidence type="ECO:0000256" key="4">
    <source>
        <dbReference type="ARBA" id="ARBA00022617"/>
    </source>
</evidence>
<feature type="binding site" description="axial binding residue" evidence="11">
    <location>
        <position position="486"/>
    </location>
    <ligand>
        <name>heme</name>
        <dbReference type="ChEBI" id="CHEBI:30413"/>
    </ligand>
    <ligandPart>
        <name>Fe</name>
        <dbReference type="ChEBI" id="CHEBI:18248"/>
    </ligandPart>
</feature>
<evidence type="ECO:0000256" key="12">
    <source>
        <dbReference type="RuleBase" id="RU000461"/>
    </source>
</evidence>
<keyword evidence="8 12" id="KW-0560">Oxidoreductase</keyword>
<evidence type="ECO:0008006" key="16">
    <source>
        <dbReference type="Google" id="ProtNLM"/>
    </source>
</evidence>
<accession>A0A4Y7J3E2</accession>
<dbReference type="Gramene" id="RZC55653">
    <property type="protein sequence ID" value="RZC55653"/>
    <property type="gene ID" value="C5167_014506"/>
</dbReference>
<dbReference type="Pfam" id="PF00067">
    <property type="entry name" value="p450"/>
    <property type="match status" value="1"/>
</dbReference>